<dbReference type="Gene3D" id="3.30.420.40">
    <property type="match status" value="2"/>
</dbReference>
<dbReference type="Pfam" id="PF00480">
    <property type="entry name" value="ROK"/>
    <property type="match status" value="1"/>
</dbReference>
<dbReference type="RefSeq" id="WP_138194691.1">
    <property type="nucleotide sequence ID" value="NZ_VCIW01000008.1"/>
</dbReference>
<evidence type="ECO:0000313" key="2">
    <source>
        <dbReference type="EMBL" id="TLS51546.1"/>
    </source>
</evidence>
<reference evidence="2 3" key="1">
    <citation type="submission" date="2019-05" db="EMBL/GenBank/DDBJ databases">
        <authorList>
            <person name="Narsing Rao M.P."/>
            <person name="Li W.J."/>
        </authorList>
    </citation>
    <scope>NUCLEOTIDE SEQUENCE [LARGE SCALE GENOMIC DNA]</scope>
    <source>
        <strain evidence="2 3">SYSU_K30003</strain>
    </source>
</reference>
<name>A0A5R9GB55_9BACL</name>
<dbReference type="PANTHER" id="PTHR18964:SF149">
    <property type="entry name" value="BIFUNCTIONAL UDP-N-ACETYLGLUCOSAMINE 2-EPIMERASE_N-ACETYLMANNOSAMINE KINASE"/>
    <property type="match status" value="1"/>
</dbReference>
<dbReference type="OrthoDB" id="9810372at2"/>
<dbReference type="Proteomes" id="UP000309676">
    <property type="component" value="Unassembled WGS sequence"/>
</dbReference>
<dbReference type="EMBL" id="VCIW01000008">
    <property type="protein sequence ID" value="TLS51546.1"/>
    <property type="molecule type" value="Genomic_DNA"/>
</dbReference>
<keyword evidence="3" id="KW-1185">Reference proteome</keyword>
<dbReference type="InterPro" id="IPR043129">
    <property type="entry name" value="ATPase_NBD"/>
</dbReference>
<dbReference type="AlphaFoldDB" id="A0A5R9GB55"/>
<organism evidence="2 3">
    <name type="scientific">Paenibacillus antri</name>
    <dbReference type="NCBI Taxonomy" id="2582848"/>
    <lineage>
        <taxon>Bacteria</taxon>
        <taxon>Bacillati</taxon>
        <taxon>Bacillota</taxon>
        <taxon>Bacilli</taxon>
        <taxon>Bacillales</taxon>
        <taxon>Paenibacillaceae</taxon>
        <taxon>Paenibacillus</taxon>
    </lineage>
</organism>
<dbReference type="PANTHER" id="PTHR18964">
    <property type="entry name" value="ROK (REPRESSOR, ORF, KINASE) FAMILY"/>
    <property type="match status" value="1"/>
</dbReference>
<gene>
    <name evidence="2" type="ORF">FE782_13650</name>
</gene>
<comment type="similarity">
    <text evidence="1">Belongs to the ROK (NagC/XylR) family.</text>
</comment>
<sequence>MSYCVGVDIGGTNTAIGLLDGERVAAKESIPTLAGEGPDSLFDRIAATVRGLLGRCGVPGDAITVGMGVPGFIDQEGGVALNSTNLRWRDVPVVARMRERLGVPVAIDNDVRMYVYGEALLGAGRGVRHVLGVTVGTGLAAALVSDGRLFYGGGSMAGELGHIPLESIPYRCGCGLTGCLETVASATGIARQARDLVERDGRASVLREWFPGEGMPGLTARDVSRAYDEGDAVAIEVLRRTGEQLGRGLAYAVTMYSPDVVLVGGGAAAAGERLLAPVREAMQRLLISDYWERISVVPAALGDEAGVIGSALYGRDAAAR</sequence>
<accession>A0A5R9GB55</accession>
<protein>
    <submittedName>
        <fullName evidence="2">ROK family protein</fullName>
    </submittedName>
</protein>
<dbReference type="InterPro" id="IPR000600">
    <property type="entry name" value="ROK"/>
</dbReference>
<proteinExistence type="inferred from homology"/>
<evidence type="ECO:0000256" key="1">
    <source>
        <dbReference type="ARBA" id="ARBA00006479"/>
    </source>
</evidence>
<comment type="caution">
    <text evidence="2">The sequence shown here is derived from an EMBL/GenBank/DDBJ whole genome shotgun (WGS) entry which is preliminary data.</text>
</comment>
<evidence type="ECO:0000313" key="3">
    <source>
        <dbReference type="Proteomes" id="UP000309676"/>
    </source>
</evidence>
<dbReference type="SUPFAM" id="SSF53067">
    <property type="entry name" value="Actin-like ATPase domain"/>
    <property type="match status" value="1"/>
</dbReference>